<dbReference type="InterPro" id="IPR014303">
    <property type="entry name" value="RNA_pol_sigma-70_ECF"/>
</dbReference>
<dbReference type="InterPro" id="IPR036388">
    <property type="entry name" value="WH-like_DNA-bd_sf"/>
</dbReference>
<dbReference type="NCBIfam" id="TIGR02957">
    <property type="entry name" value="SigX4"/>
    <property type="match status" value="1"/>
</dbReference>
<dbReference type="RefSeq" id="WP_264248415.1">
    <property type="nucleotide sequence ID" value="NZ_CP107567.1"/>
</dbReference>
<dbReference type="InterPro" id="IPR014284">
    <property type="entry name" value="RNA_pol_sigma-70_dom"/>
</dbReference>
<organism evidence="9 10">
    <name type="scientific">Streptomyces peucetius</name>
    <dbReference type="NCBI Taxonomy" id="1950"/>
    <lineage>
        <taxon>Bacteria</taxon>
        <taxon>Bacillati</taxon>
        <taxon>Actinomycetota</taxon>
        <taxon>Actinomycetes</taxon>
        <taxon>Kitasatosporales</taxon>
        <taxon>Streptomycetaceae</taxon>
        <taxon>Streptomyces</taxon>
    </lineage>
</organism>
<dbReference type="InterPro" id="IPR013249">
    <property type="entry name" value="RNA_pol_sigma70_r4_t2"/>
</dbReference>
<feature type="domain" description="RNA polymerase sigma factor 70 region 4 type 2" evidence="7">
    <location>
        <begin position="106"/>
        <end position="158"/>
    </location>
</feature>
<dbReference type="Pfam" id="PF04542">
    <property type="entry name" value="Sigma70_r2"/>
    <property type="match status" value="1"/>
</dbReference>
<dbReference type="InterPro" id="IPR013325">
    <property type="entry name" value="RNA_pol_sigma_r2"/>
</dbReference>
<evidence type="ECO:0000313" key="9">
    <source>
        <dbReference type="EMBL" id="UYQ65323.1"/>
    </source>
</evidence>
<dbReference type="PANTHER" id="PTHR30173">
    <property type="entry name" value="SIGMA 19 FACTOR"/>
    <property type="match status" value="1"/>
</dbReference>
<dbReference type="Proteomes" id="UP001163878">
    <property type="component" value="Chromosome"/>
</dbReference>
<dbReference type="EMBL" id="CP107567">
    <property type="protein sequence ID" value="UYQ65323.1"/>
    <property type="molecule type" value="Genomic_DNA"/>
</dbReference>
<dbReference type="SUPFAM" id="SSF88946">
    <property type="entry name" value="Sigma2 domain of RNA polymerase sigma factors"/>
    <property type="match status" value="1"/>
</dbReference>
<evidence type="ECO:0000256" key="4">
    <source>
        <dbReference type="ARBA" id="ARBA00023082"/>
    </source>
</evidence>
<dbReference type="SUPFAM" id="SSF88659">
    <property type="entry name" value="Sigma3 and sigma4 domains of RNA polymerase sigma factors"/>
    <property type="match status" value="1"/>
</dbReference>
<comment type="subunit">
    <text evidence="2">Interacts transiently with the RNA polymerase catalytic core formed by RpoA, RpoB, RpoC and RpoZ (2 alpha, 1 beta, 1 beta' and 1 omega subunit) to form the RNA polymerase holoenzyme that can initiate transcription.</text>
</comment>
<protein>
    <submittedName>
        <fullName evidence="9">RNA polymerase sigma-70 factor</fullName>
    </submittedName>
</protein>
<comment type="similarity">
    <text evidence="1">Belongs to the sigma-70 factor family. ECF subfamily.</text>
</comment>
<dbReference type="InterPro" id="IPR007627">
    <property type="entry name" value="RNA_pol_sigma70_r2"/>
</dbReference>
<feature type="domain" description="SnoaL-like" evidence="8">
    <location>
        <begin position="176"/>
        <end position="262"/>
    </location>
</feature>
<dbReference type="PANTHER" id="PTHR30173:SF36">
    <property type="entry name" value="ECF RNA POLYMERASE SIGMA FACTOR SIGJ"/>
    <property type="match status" value="1"/>
</dbReference>
<dbReference type="Gene3D" id="1.10.1740.10">
    <property type="match status" value="1"/>
</dbReference>
<sequence length="311" mass="33875">MDKAEQFEEHRPRLFSLAYRMLGSAAEAEDAVQDAYLRWHGAEAGQVAAPGPWLAKVLTNLCLNRLASARARRVEYVGPWLPEPVRTDQGALGPMETAEQREAVSLAVLVLMERLTPPERAAVVLRDAFDYSHRDVAGVIDCSEANARQLYRRAKQRLAEGRPKFVPPADAGSGFVARFLEAAAQGSMEQLEALLADDVVAWADGGGKVTAARRPVVGREKVFRFLAGLLARWAGEVRLEAAEVNGSMVVLSWEGDELTTMGALEIGEAGVTGVRIVRNPDKLTFLAGQLRKLSQNCRVAGSSWVRANEKG</sequence>
<evidence type="ECO:0000256" key="2">
    <source>
        <dbReference type="ARBA" id="ARBA00011344"/>
    </source>
</evidence>
<dbReference type="NCBIfam" id="NF007214">
    <property type="entry name" value="PRK09636.1"/>
    <property type="match status" value="1"/>
</dbReference>
<keyword evidence="5" id="KW-0804">Transcription</keyword>
<dbReference type="Gene3D" id="3.10.450.50">
    <property type="match status" value="1"/>
</dbReference>
<dbReference type="NCBIfam" id="TIGR02937">
    <property type="entry name" value="sigma70-ECF"/>
    <property type="match status" value="1"/>
</dbReference>
<dbReference type="SUPFAM" id="SSF54427">
    <property type="entry name" value="NTF2-like"/>
    <property type="match status" value="1"/>
</dbReference>
<evidence type="ECO:0000259" key="6">
    <source>
        <dbReference type="Pfam" id="PF04542"/>
    </source>
</evidence>
<dbReference type="Pfam" id="PF08281">
    <property type="entry name" value="Sigma70_r4_2"/>
    <property type="match status" value="1"/>
</dbReference>
<dbReference type="InterPro" id="IPR013324">
    <property type="entry name" value="RNA_pol_sigma_r3/r4-like"/>
</dbReference>
<evidence type="ECO:0000256" key="1">
    <source>
        <dbReference type="ARBA" id="ARBA00010641"/>
    </source>
</evidence>
<gene>
    <name evidence="9" type="ORF">OGH68_30225</name>
</gene>
<evidence type="ECO:0000259" key="8">
    <source>
        <dbReference type="Pfam" id="PF12680"/>
    </source>
</evidence>
<evidence type="ECO:0000256" key="3">
    <source>
        <dbReference type="ARBA" id="ARBA00023015"/>
    </source>
</evidence>
<keyword evidence="4" id="KW-0731">Sigma factor</keyword>
<dbReference type="InterPro" id="IPR032710">
    <property type="entry name" value="NTF2-like_dom_sf"/>
</dbReference>
<evidence type="ECO:0000313" key="10">
    <source>
        <dbReference type="Proteomes" id="UP001163878"/>
    </source>
</evidence>
<evidence type="ECO:0000256" key="5">
    <source>
        <dbReference type="ARBA" id="ARBA00023163"/>
    </source>
</evidence>
<dbReference type="Gene3D" id="1.10.10.10">
    <property type="entry name" value="Winged helix-like DNA-binding domain superfamily/Winged helix DNA-binding domain"/>
    <property type="match status" value="1"/>
</dbReference>
<dbReference type="InterPro" id="IPR052704">
    <property type="entry name" value="ECF_Sigma-70_Domain"/>
</dbReference>
<keyword evidence="3" id="KW-0805">Transcription regulation</keyword>
<accession>A0ABY6IE88</accession>
<dbReference type="InterPro" id="IPR037401">
    <property type="entry name" value="SnoaL-like"/>
</dbReference>
<proteinExistence type="inferred from homology"/>
<reference evidence="9" key="1">
    <citation type="submission" date="2022-10" db="EMBL/GenBank/DDBJ databases">
        <title>Cytochrome P450 Catalyzes Benzene Ring Formation in the Biosynthesis of Trialkyl-Substituted Aromatic Polyketides.</title>
        <authorList>
            <person name="Zhao E."/>
            <person name="Ge H."/>
        </authorList>
    </citation>
    <scope>NUCLEOTIDE SEQUENCE</scope>
    <source>
        <strain evidence="9">NA0869</strain>
    </source>
</reference>
<name>A0ABY6IE88_STRPE</name>
<feature type="domain" description="RNA polymerase sigma-70 region 2" evidence="6">
    <location>
        <begin position="7"/>
        <end position="70"/>
    </location>
</feature>
<keyword evidence="10" id="KW-1185">Reference proteome</keyword>
<evidence type="ECO:0000259" key="7">
    <source>
        <dbReference type="Pfam" id="PF08281"/>
    </source>
</evidence>
<dbReference type="Pfam" id="PF12680">
    <property type="entry name" value="SnoaL_2"/>
    <property type="match status" value="1"/>
</dbReference>